<dbReference type="RefSeq" id="WP_381433325.1">
    <property type="nucleotide sequence ID" value="NZ_JBHSNO010000005.1"/>
</dbReference>
<keyword evidence="1" id="KW-0472">Membrane</keyword>
<sequence>MFFDFKFWHFLTDPQQLSSRLQTSEMRGFNKRVAAVFLFGILLFVFREIWGMGTESITPLLPTMTATDYTIARYASLVGTILWALVYLSFHFFGFAYILSLLTAIPFQKLLPMQLLMTGLLLIEKTLVLIVFMMKGATASVSFLSFGPLAVTFLDSYYLILFLNQLTITTALILTFQFRFIRSYSGITERKGWFWILFGIHIGMALIVASVGLIPFESLFHSLVERGVGHE</sequence>
<accession>A0ABW0TL44</accession>
<feature type="transmembrane region" description="Helical" evidence="1">
    <location>
        <begin position="33"/>
        <end position="50"/>
    </location>
</feature>
<organism evidence="2 3">
    <name type="scientific">Sporosarcina soli</name>
    <dbReference type="NCBI Taxonomy" id="334736"/>
    <lineage>
        <taxon>Bacteria</taxon>
        <taxon>Bacillati</taxon>
        <taxon>Bacillota</taxon>
        <taxon>Bacilli</taxon>
        <taxon>Bacillales</taxon>
        <taxon>Caryophanaceae</taxon>
        <taxon>Sporosarcina</taxon>
    </lineage>
</organism>
<gene>
    <name evidence="2" type="ORF">ACFPRA_09590</name>
</gene>
<keyword evidence="1" id="KW-0812">Transmembrane</keyword>
<keyword evidence="3" id="KW-1185">Reference proteome</keyword>
<reference evidence="3" key="1">
    <citation type="journal article" date="2019" name="Int. J. Syst. Evol. Microbiol.">
        <title>The Global Catalogue of Microorganisms (GCM) 10K type strain sequencing project: providing services to taxonomists for standard genome sequencing and annotation.</title>
        <authorList>
            <consortium name="The Broad Institute Genomics Platform"/>
            <consortium name="The Broad Institute Genome Sequencing Center for Infectious Disease"/>
            <person name="Wu L."/>
            <person name="Ma J."/>
        </authorList>
    </citation>
    <scope>NUCLEOTIDE SEQUENCE [LARGE SCALE GENOMIC DNA]</scope>
    <source>
        <strain evidence="3">CGMCC 4.1434</strain>
    </source>
</reference>
<dbReference type="Proteomes" id="UP001596109">
    <property type="component" value="Unassembled WGS sequence"/>
</dbReference>
<evidence type="ECO:0000256" key="1">
    <source>
        <dbReference type="SAM" id="Phobius"/>
    </source>
</evidence>
<protein>
    <recommendedName>
        <fullName evidence="4">Yip1 domain-containing protein</fullName>
    </recommendedName>
</protein>
<evidence type="ECO:0000313" key="3">
    <source>
        <dbReference type="Proteomes" id="UP001596109"/>
    </source>
</evidence>
<feature type="transmembrane region" description="Helical" evidence="1">
    <location>
        <begin position="157"/>
        <end position="181"/>
    </location>
</feature>
<dbReference type="EMBL" id="JBHSNO010000005">
    <property type="protein sequence ID" value="MFC5589139.1"/>
    <property type="molecule type" value="Genomic_DNA"/>
</dbReference>
<evidence type="ECO:0000313" key="2">
    <source>
        <dbReference type="EMBL" id="MFC5589139.1"/>
    </source>
</evidence>
<evidence type="ECO:0008006" key="4">
    <source>
        <dbReference type="Google" id="ProtNLM"/>
    </source>
</evidence>
<comment type="caution">
    <text evidence="2">The sequence shown here is derived from an EMBL/GenBank/DDBJ whole genome shotgun (WGS) entry which is preliminary data.</text>
</comment>
<feature type="transmembrane region" description="Helical" evidence="1">
    <location>
        <begin position="81"/>
        <end position="105"/>
    </location>
</feature>
<proteinExistence type="predicted"/>
<name>A0ABW0TL44_9BACL</name>
<keyword evidence="1" id="KW-1133">Transmembrane helix</keyword>
<feature type="transmembrane region" description="Helical" evidence="1">
    <location>
        <begin position="126"/>
        <end position="151"/>
    </location>
</feature>
<feature type="transmembrane region" description="Helical" evidence="1">
    <location>
        <begin position="193"/>
        <end position="216"/>
    </location>
</feature>